<dbReference type="GO" id="GO:0097250">
    <property type="term" value="P:mitochondrial respirasome assembly"/>
    <property type="evidence" value="ECO:0007669"/>
    <property type="project" value="TreeGrafter"/>
</dbReference>
<keyword evidence="6 7" id="KW-0472">Membrane</keyword>
<reference evidence="8 9" key="1">
    <citation type="submission" date="2023-11" db="EMBL/GenBank/DDBJ databases">
        <title>Halocaridina rubra genome assembly.</title>
        <authorList>
            <person name="Smith C."/>
        </authorList>
    </citation>
    <scope>NUCLEOTIDE SEQUENCE [LARGE SCALE GENOMIC DNA]</scope>
    <source>
        <strain evidence="8">EP-1</strain>
        <tissue evidence="8">Whole</tissue>
    </source>
</reference>
<organism evidence="8 9">
    <name type="scientific">Halocaridina rubra</name>
    <name type="common">Hawaiian red shrimp</name>
    <dbReference type="NCBI Taxonomy" id="373956"/>
    <lineage>
        <taxon>Eukaryota</taxon>
        <taxon>Metazoa</taxon>
        <taxon>Ecdysozoa</taxon>
        <taxon>Arthropoda</taxon>
        <taxon>Crustacea</taxon>
        <taxon>Multicrustacea</taxon>
        <taxon>Malacostraca</taxon>
        <taxon>Eumalacostraca</taxon>
        <taxon>Eucarida</taxon>
        <taxon>Decapoda</taxon>
        <taxon>Pleocyemata</taxon>
        <taxon>Caridea</taxon>
        <taxon>Atyoidea</taxon>
        <taxon>Atyidae</taxon>
        <taxon>Halocaridina</taxon>
    </lineage>
</organism>
<comment type="subcellular location">
    <subcellularLocation>
        <location evidence="1">Mitochondrion inner membrane</location>
    </subcellularLocation>
</comment>
<name>A0AAN9A778_HALRR</name>
<comment type="caution">
    <text evidence="8">The sequence shown here is derived from an EMBL/GenBank/DDBJ whole genome shotgun (WGS) entry which is preliminary data.</text>
</comment>
<dbReference type="PANTHER" id="PTHR10510">
    <property type="entry name" value="CYTOCHROME C OXIDASE POLYPEPTIDE 7A"/>
    <property type="match status" value="1"/>
</dbReference>
<dbReference type="AlphaFoldDB" id="A0AAN9A778"/>
<comment type="similarity">
    <text evidence="2">Belongs to the cytochrome c oxidase VIIa family.</text>
</comment>
<protein>
    <submittedName>
        <fullName evidence="8">Uncharacterized protein</fullName>
    </submittedName>
</protein>
<dbReference type="PANTHER" id="PTHR10510:SF11">
    <property type="entry name" value="CYTOCHROME C OXIDASE SUBUNIT 7A, MITOCHONDRIAL"/>
    <property type="match status" value="1"/>
</dbReference>
<keyword evidence="5" id="KW-0496">Mitochondrion</keyword>
<dbReference type="GO" id="GO:0045277">
    <property type="term" value="C:respiratory chain complex IV"/>
    <property type="evidence" value="ECO:0007669"/>
    <property type="project" value="InterPro"/>
</dbReference>
<dbReference type="InterPro" id="IPR003177">
    <property type="entry name" value="Cytc_oxidase_su7a_met"/>
</dbReference>
<gene>
    <name evidence="8" type="ORF">SK128_024707</name>
</gene>
<keyword evidence="4" id="KW-0809">Transit peptide</keyword>
<evidence type="ECO:0000256" key="7">
    <source>
        <dbReference type="SAM" id="Phobius"/>
    </source>
</evidence>
<dbReference type="GO" id="GO:0005743">
    <property type="term" value="C:mitochondrial inner membrane"/>
    <property type="evidence" value="ECO:0007669"/>
    <property type="project" value="UniProtKB-SubCell"/>
</dbReference>
<keyword evidence="3" id="KW-0999">Mitochondrion inner membrane</keyword>
<dbReference type="Gene3D" id="4.10.91.10">
    <property type="entry name" value="Cytochrome c oxidase, subunit VIIa"/>
    <property type="match status" value="1"/>
</dbReference>
<evidence type="ECO:0000313" key="8">
    <source>
        <dbReference type="EMBL" id="KAK7076749.1"/>
    </source>
</evidence>
<evidence type="ECO:0000256" key="2">
    <source>
        <dbReference type="ARBA" id="ARBA00009331"/>
    </source>
</evidence>
<evidence type="ECO:0000313" key="9">
    <source>
        <dbReference type="Proteomes" id="UP001381693"/>
    </source>
</evidence>
<dbReference type="FunFam" id="4.10.91.10:FF:000001">
    <property type="entry name" value="Cytochrome c oxidase subunit 7A1, mitochondrial"/>
    <property type="match status" value="1"/>
</dbReference>
<evidence type="ECO:0000256" key="6">
    <source>
        <dbReference type="ARBA" id="ARBA00023136"/>
    </source>
</evidence>
<keyword evidence="7" id="KW-0812">Transmembrane</keyword>
<keyword evidence="7" id="KW-1133">Transmembrane helix</keyword>
<dbReference type="CDD" id="cd00928">
    <property type="entry name" value="Cyt_c_Oxidase_VIIa"/>
    <property type="match status" value="1"/>
</dbReference>
<evidence type="ECO:0000256" key="3">
    <source>
        <dbReference type="ARBA" id="ARBA00022792"/>
    </source>
</evidence>
<evidence type="ECO:0000256" key="4">
    <source>
        <dbReference type="ARBA" id="ARBA00022946"/>
    </source>
</evidence>
<keyword evidence="9" id="KW-1185">Reference proteome</keyword>
<evidence type="ECO:0000256" key="1">
    <source>
        <dbReference type="ARBA" id="ARBA00004273"/>
    </source>
</evidence>
<dbReference type="Proteomes" id="UP001381693">
    <property type="component" value="Unassembled WGS sequence"/>
</dbReference>
<proteinExistence type="inferred from homology"/>
<evidence type="ECO:0000256" key="5">
    <source>
        <dbReference type="ARBA" id="ARBA00023128"/>
    </source>
</evidence>
<feature type="transmembrane region" description="Helical" evidence="7">
    <location>
        <begin position="70"/>
        <end position="93"/>
    </location>
</feature>
<dbReference type="InterPro" id="IPR036539">
    <property type="entry name" value="Cyt_c_oxidase_su7a_sf"/>
</dbReference>
<dbReference type="SUPFAM" id="SSF81419">
    <property type="entry name" value="Mitochondrial cytochrome c oxidase subunit VIIa"/>
    <property type="match status" value="1"/>
</dbReference>
<sequence>MFSKSLTSACRLFVAPARQAVRTGQGRLSTNTVKCVKYTPVPEPLANKMKLFQLPNDLPVHLKGGPMDKIMYIFTMSVCIVGLIECFHVYYVLAYGIATKAK</sequence>
<accession>A0AAN9A778</accession>
<dbReference type="GO" id="GO:0006123">
    <property type="term" value="P:mitochondrial electron transport, cytochrome c to oxygen"/>
    <property type="evidence" value="ECO:0007669"/>
    <property type="project" value="InterPro"/>
</dbReference>
<dbReference type="EMBL" id="JAXCGZ010009561">
    <property type="protein sequence ID" value="KAK7076749.1"/>
    <property type="molecule type" value="Genomic_DNA"/>
</dbReference>
<dbReference type="GO" id="GO:0002082">
    <property type="term" value="P:regulation of oxidative phosphorylation"/>
    <property type="evidence" value="ECO:0007669"/>
    <property type="project" value="TreeGrafter"/>
</dbReference>